<feature type="transmembrane region" description="Helical" evidence="4">
    <location>
        <begin position="220"/>
        <end position="241"/>
    </location>
</feature>
<evidence type="ECO:0000313" key="6">
    <source>
        <dbReference type="EMBL" id="AXY74448.1"/>
    </source>
</evidence>
<dbReference type="EMBL" id="CP032157">
    <property type="protein sequence ID" value="AXY74448.1"/>
    <property type="molecule type" value="Genomic_DNA"/>
</dbReference>
<feature type="transmembrane region" description="Helical" evidence="4">
    <location>
        <begin position="49"/>
        <end position="70"/>
    </location>
</feature>
<dbReference type="GO" id="GO:0005886">
    <property type="term" value="C:plasma membrane"/>
    <property type="evidence" value="ECO:0007669"/>
    <property type="project" value="TreeGrafter"/>
</dbReference>
<feature type="transmembrane region" description="Helical" evidence="4">
    <location>
        <begin position="372"/>
        <end position="389"/>
    </location>
</feature>
<accession>A0A3B7MJT8</accession>
<dbReference type="PANTHER" id="PTHR23521:SF3">
    <property type="entry name" value="MFS TRANSPORTER"/>
    <property type="match status" value="1"/>
</dbReference>
<keyword evidence="1 4" id="KW-0812">Transmembrane</keyword>
<dbReference type="GO" id="GO:0022857">
    <property type="term" value="F:transmembrane transporter activity"/>
    <property type="evidence" value="ECO:0007669"/>
    <property type="project" value="InterPro"/>
</dbReference>
<evidence type="ECO:0000256" key="3">
    <source>
        <dbReference type="ARBA" id="ARBA00023136"/>
    </source>
</evidence>
<proteinExistence type="predicted"/>
<dbReference type="RefSeq" id="WP_119050335.1">
    <property type="nucleotide sequence ID" value="NZ_CP032157.1"/>
</dbReference>
<feature type="transmembrane region" description="Helical" evidence="4">
    <location>
        <begin position="12"/>
        <end position="37"/>
    </location>
</feature>
<evidence type="ECO:0000259" key="5">
    <source>
        <dbReference type="PROSITE" id="PS50850"/>
    </source>
</evidence>
<feature type="domain" description="Major facilitator superfamily (MFS) profile" evidence="5">
    <location>
        <begin position="1"/>
        <end position="397"/>
    </location>
</feature>
<feature type="transmembrane region" description="Helical" evidence="4">
    <location>
        <begin position="170"/>
        <end position="189"/>
    </location>
</feature>
<reference evidence="6 7" key="1">
    <citation type="submission" date="2018-09" db="EMBL/GenBank/DDBJ databases">
        <title>Genome sequencing of strain 6GH32-13.</title>
        <authorList>
            <person name="Weon H.-Y."/>
            <person name="Heo J."/>
            <person name="Kwon S.-W."/>
        </authorList>
    </citation>
    <scope>NUCLEOTIDE SEQUENCE [LARGE SCALE GENOMIC DNA]</scope>
    <source>
        <strain evidence="6 7">5GH32-13</strain>
    </source>
</reference>
<keyword evidence="2 4" id="KW-1133">Transmembrane helix</keyword>
<dbReference type="SUPFAM" id="SSF103473">
    <property type="entry name" value="MFS general substrate transporter"/>
    <property type="match status" value="1"/>
</dbReference>
<dbReference type="KEGG" id="pseg:D3H65_10870"/>
<dbReference type="PROSITE" id="PS50850">
    <property type="entry name" value="MFS"/>
    <property type="match status" value="1"/>
</dbReference>
<evidence type="ECO:0000256" key="1">
    <source>
        <dbReference type="ARBA" id="ARBA00022692"/>
    </source>
</evidence>
<feature type="transmembrane region" description="Helical" evidence="4">
    <location>
        <begin position="253"/>
        <end position="274"/>
    </location>
</feature>
<sequence>MQPTLALRGERPVYVLPLIVIAQFAGTSLWFAGNAILADIPALASHPAAIGQMTSAVQIGFIAGTLVFALLSITDRFSPSKVFLLCSLLGAAINLCTIWISDNYGAMLLFRFIIGFLLAGIYPVGMKIAADWFDTGLGKALGYLVGALVLGTGFPHLLKGFAWHLSWQQVILFTSAFALTGGLLVILFIPDGPFKKQANSFRPALIGQAFHSKEFKAAAYGYFGHMWELYTLWAFVPVMLAMNAARNGAMLNIPLWSFFVIGIGGISCMVGGALSQKVGSARVAFYALLGSGICAATSIFFINLPPAVFLPFLLVWGITVTADSPQFSTLTALTAPPAYKGTAVTAVICMGFIISIISLQVVSYLFNRFPQAAVFLALAPGPLLGVLAFRRLANKQQG</sequence>
<evidence type="ECO:0000256" key="4">
    <source>
        <dbReference type="SAM" id="Phobius"/>
    </source>
</evidence>
<gene>
    <name evidence="6" type="ORF">D3H65_10870</name>
</gene>
<dbReference type="InterPro" id="IPR011701">
    <property type="entry name" value="MFS"/>
</dbReference>
<keyword evidence="7" id="KW-1185">Reference proteome</keyword>
<feature type="transmembrane region" description="Helical" evidence="4">
    <location>
        <begin position="137"/>
        <end position="158"/>
    </location>
</feature>
<dbReference type="Proteomes" id="UP000263900">
    <property type="component" value="Chromosome"/>
</dbReference>
<keyword evidence="3 4" id="KW-0472">Membrane</keyword>
<feature type="transmembrane region" description="Helical" evidence="4">
    <location>
        <begin position="106"/>
        <end position="125"/>
    </location>
</feature>
<dbReference type="OrthoDB" id="9781976at2"/>
<feature type="transmembrane region" description="Helical" evidence="4">
    <location>
        <begin position="82"/>
        <end position="100"/>
    </location>
</feature>
<dbReference type="Pfam" id="PF07690">
    <property type="entry name" value="MFS_1"/>
    <property type="match status" value="1"/>
</dbReference>
<organism evidence="6 7">
    <name type="scientific">Paraflavitalea soli</name>
    <dbReference type="NCBI Taxonomy" id="2315862"/>
    <lineage>
        <taxon>Bacteria</taxon>
        <taxon>Pseudomonadati</taxon>
        <taxon>Bacteroidota</taxon>
        <taxon>Chitinophagia</taxon>
        <taxon>Chitinophagales</taxon>
        <taxon>Chitinophagaceae</taxon>
        <taxon>Paraflavitalea</taxon>
    </lineage>
</organism>
<dbReference type="PANTHER" id="PTHR23521">
    <property type="entry name" value="TRANSPORTER MFS SUPERFAMILY"/>
    <property type="match status" value="1"/>
</dbReference>
<evidence type="ECO:0000256" key="2">
    <source>
        <dbReference type="ARBA" id="ARBA00022989"/>
    </source>
</evidence>
<feature type="transmembrane region" description="Helical" evidence="4">
    <location>
        <begin position="342"/>
        <end position="366"/>
    </location>
</feature>
<dbReference type="Gene3D" id="1.20.1250.20">
    <property type="entry name" value="MFS general substrate transporter like domains"/>
    <property type="match status" value="1"/>
</dbReference>
<dbReference type="InterPro" id="IPR020846">
    <property type="entry name" value="MFS_dom"/>
</dbReference>
<evidence type="ECO:0000313" key="7">
    <source>
        <dbReference type="Proteomes" id="UP000263900"/>
    </source>
</evidence>
<dbReference type="AlphaFoldDB" id="A0A3B7MJT8"/>
<protein>
    <submittedName>
        <fullName evidence="6">MFS transporter</fullName>
    </submittedName>
</protein>
<dbReference type="InterPro" id="IPR036259">
    <property type="entry name" value="MFS_trans_sf"/>
</dbReference>
<feature type="transmembrane region" description="Helical" evidence="4">
    <location>
        <begin position="283"/>
        <end position="302"/>
    </location>
</feature>
<name>A0A3B7MJT8_9BACT</name>